<gene>
    <name evidence="2" type="ORF">THAOC_32767</name>
</gene>
<proteinExistence type="predicted"/>
<organism evidence="2 3">
    <name type="scientific">Thalassiosira oceanica</name>
    <name type="common">Marine diatom</name>
    <dbReference type="NCBI Taxonomy" id="159749"/>
    <lineage>
        <taxon>Eukaryota</taxon>
        <taxon>Sar</taxon>
        <taxon>Stramenopiles</taxon>
        <taxon>Ochrophyta</taxon>
        <taxon>Bacillariophyta</taxon>
        <taxon>Coscinodiscophyceae</taxon>
        <taxon>Thalassiosirophycidae</taxon>
        <taxon>Thalassiosirales</taxon>
        <taxon>Thalassiosiraceae</taxon>
        <taxon>Thalassiosira</taxon>
    </lineage>
</organism>
<accession>K0R591</accession>
<keyword evidence="3" id="KW-1185">Reference proteome</keyword>
<evidence type="ECO:0000313" key="2">
    <source>
        <dbReference type="EMBL" id="EJK48433.1"/>
    </source>
</evidence>
<protein>
    <submittedName>
        <fullName evidence="2">Uncharacterized protein</fullName>
    </submittedName>
</protein>
<reference evidence="2 3" key="1">
    <citation type="journal article" date="2012" name="Genome Biol.">
        <title>Genome and low-iron response of an oceanic diatom adapted to chronic iron limitation.</title>
        <authorList>
            <person name="Lommer M."/>
            <person name="Specht M."/>
            <person name="Roy A.S."/>
            <person name="Kraemer L."/>
            <person name="Andreson R."/>
            <person name="Gutowska M.A."/>
            <person name="Wolf J."/>
            <person name="Bergner S.V."/>
            <person name="Schilhabel M.B."/>
            <person name="Klostermeier U.C."/>
            <person name="Beiko R.G."/>
            <person name="Rosenstiel P."/>
            <person name="Hippler M."/>
            <person name="Laroche J."/>
        </authorList>
    </citation>
    <scope>NUCLEOTIDE SEQUENCE [LARGE SCALE GENOMIC DNA]</scope>
    <source>
        <strain evidence="2 3">CCMP1005</strain>
    </source>
</reference>
<dbReference type="Proteomes" id="UP000266841">
    <property type="component" value="Unassembled WGS sequence"/>
</dbReference>
<evidence type="ECO:0000256" key="1">
    <source>
        <dbReference type="SAM" id="MobiDB-lite"/>
    </source>
</evidence>
<feature type="region of interest" description="Disordered" evidence="1">
    <location>
        <begin position="1"/>
        <end position="32"/>
    </location>
</feature>
<name>K0R591_THAOC</name>
<evidence type="ECO:0000313" key="3">
    <source>
        <dbReference type="Proteomes" id="UP000266841"/>
    </source>
</evidence>
<feature type="non-terminal residue" evidence="2">
    <location>
        <position position="81"/>
    </location>
</feature>
<dbReference type="EMBL" id="AGNL01045831">
    <property type="protein sequence ID" value="EJK48433.1"/>
    <property type="molecule type" value="Genomic_DNA"/>
</dbReference>
<comment type="caution">
    <text evidence="2">The sequence shown here is derived from an EMBL/GenBank/DDBJ whole genome shotgun (WGS) entry which is preliminary data.</text>
</comment>
<sequence>MTVDSTTIKDIPNEKTTPSALEEELRVGSSGITTPVSPRSFPLFWSSTREGSWSLELSETSVKATEIGKAPLATHFSGLAR</sequence>
<dbReference type="AlphaFoldDB" id="K0R591"/>
<feature type="compositionally biased region" description="Polar residues" evidence="1">
    <location>
        <begin position="1"/>
        <end position="19"/>
    </location>
</feature>